<dbReference type="GO" id="GO:0016020">
    <property type="term" value="C:membrane"/>
    <property type="evidence" value="ECO:0007669"/>
    <property type="project" value="InterPro"/>
</dbReference>
<evidence type="ECO:0000256" key="1">
    <source>
        <dbReference type="ARBA" id="ARBA00022692"/>
    </source>
</evidence>
<evidence type="ECO:0000313" key="4">
    <source>
        <dbReference type="EMBL" id="MBC2399026.1"/>
    </source>
</evidence>
<keyword evidence="2 3" id="KW-1133">Transmembrane helix</keyword>
<evidence type="ECO:0000256" key="2">
    <source>
        <dbReference type="ARBA" id="ARBA00022989"/>
    </source>
</evidence>
<organism evidence="4 5">
    <name type="scientific">Clostridium tetanomorphum</name>
    <dbReference type="NCBI Taxonomy" id="1553"/>
    <lineage>
        <taxon>Bacteria</taxon>
        <taxon>Bacillati</taxon>
        <taxon>Bacillota</taxon>
        <taxon>Clostridia</taxon>
        <taxon>Eubacteriales</taxon>
        <taxon>Clostridiaceae</taxon>
        <taxon>Clostridium</taxon>
    </lineage>
</organism>
<dbReference type="PANTHER" id="PTHR37815:SF3">
    <property type="entry name" value="UPF0397 PROTEIN SPR0429"/>
    <property type="match status" value="1"/>
</dbReference>
<name>A0A923J191_CLOTT</name>
<dbReference type="EMBL" id="JAAZWO010000021">
    <property type="protein sequence ID" value="MBC2399026.1"/>
    <property type="molecule type" value="Genomic_DNA"/>
</dbReference>
<sequence length="183" mass="19976">MENKLWTGNKTAEIVQISLIAAITCLVTMTIRVPTLIGYTHLGDSMVFLSAILLGKKNGTIGAALGMFLADMLGAYFIWAPFTLVIKGGMAYIAATIAYRKDFNGLDTRNNILAFLCAGTWMVLAYYIANAVITRFIYVKTASINESLIIALGEVPGNIIEVLVGIILAVPLIKGIRKYFYKK</sequence>
<accession>A0A923J191</accession>
<dbReference type="PANTHER" id="PTHR37815">
    <property type="entry name" value="UPF0397 PROTEIN BC_2624-RELATED"/>
    <property type="match status" value="1"/>
</dbReference>
<keyword evidence="3" id="KW-0472">Membrane</keyword>
<comment type="caution">
    <text evidence="4">The sequence shown here is derived from an EMBL/GenBank/DDBJ whole genome shotgun (WGS) entry which is preliminary data.</text>
</comment>
<evidence type="ECO:0000313" key="5">
    <source>
        <dbReference type="Proteomes" id="UP000563151"/>
    </source>
</evidence>
<feature type="transmembrane region" description="Helical" evidence="3">
    <location>
        <begin position="111"/>
        <end position="129"/>
    </location>
</feature>
<dbReference type="InterPro" id="IPR009825">
    <property type="entry name" value="ECF_substrate-spec-like"/>
</dbReference>
<protein>
    <submittedName>
        <fullName evidence="4">ECF transporter S component</fullName>
    </submittedName>
</protein>
<feature type="transmembrane region" description="Helical" evidence="3">
    <location>
        <begin position="149"/>
        <end position="173"/>
    </location>
</feature>
<keyword evidence="1 3" id="KW-0812">Transmembrane</keyword>
<evidence type="ECO:0000256" key="3">
    <source>
        <dbReference type="SAM" id="Phobius"/>
    </source>
</evidence>
<dbReference type="Gene3D" id="1.10.1760.20">
    <property type="match status" value="1"/>
</dbReference>
<proteinExistence type="predicted"/>
<feature type="transmembrane region" description="Helical" evidence="3">
    <location>
        <begin position="14"/>
        <end position="34"/>
    </location>
</feature>
<gene>
    <name evidence="4" type="ORF">HGG79_14765</name>
</gene>
<feature type="transmembrane region" description="Helical" evidence="3">
    <location>
        <begin position="76"/>
        <end position="99"/>
    </location>
</feature>
<dbReference type="RefSeq" id="WP_035150158.1">
    <property type="nucleotide sequence ID" value="NZ_JAAZWO010000021.1"/>
</dbReference>
<keyword evidence="5" id="KW-1185">Reference proteome</keyword>
<dbReference type="Proteomes" id="UP000563151">
    <property type="component" value="Unassembled WGS sequence"/>
</dbReference>
<dbReference type="Pfam" id="PF07155">
    <property type="entry name" value="ECF-ribofla_trS"/>
    <property type="match status" value="1"/>
</dbReference>
<reference evidence="4 5" key="1">
    <citation type="submission" date="2020-04" db="EMBL/GenBank/DDBJ databases">
        <title>Genomic insights into acetone-butanol-ethanol (ABE) fermentation by sequencing solventogenic clostridia strains.</title>
        <authorList>
            <person name="Brown S."/>
        </authorList>
    </citation>
    <scope>NUCLEOTIDE SEQUENCE [LARGE SCALE GENOMIC DNA]</scope>
    <source>
        <strain evidence="4 5">DJ011</strain>
    </source>
</reference>
<dbReference type="AlphaFoldDB" id="A0A923J191"/>